<keyword evidence="2" id="KW-1185">Reference proteome</keyword>
<reference evidence="1 2" key="1">
    <citation type="submission" date="2018-05" db="EMBL/GenBank/DDBJ databases">
        <authorList>
            <person name="Zhang Y.-J."/>
        </authorList>
    </citation>
    <scope>NUCLEOTIDE SEQUENCE [LARGE SCALE GENOMIC DNA]</scope>
    <source>
        <strain evidence="1 2">CY04</strain>
    </source>
</reference>
<protein>
    <submittedName>
        <fullName evidence="1">Uncharacterized protein</fullName>
    </submittedName>
</protein>
<sequence length="98" mass="11001">MEIHVVCKVQINSQWTIKGISTNTAIQVTILWEDIMEPARSLQLAFSLSQRVSQLMLDGASRCFRINSILSKLSYSFGRQHIAKATATSGPTDVLWDF</sequence>
<gene>
    <name evidence="1" type="ORF">DL239_16650</name>
</gene>
<comment type="caution">
    <text evidence="1">The sequence shown here is derived from an EMBL/GenBank/DDBJ whole genome shotgun (WGS) entry which is preliminary data.</text>
</comment>
<accession>A0ABX0WAA9</accession>
<evidence type="ECO:0000313" key="2">
    <source>
        <dbReference type="Proteomes" id="UP001429564"/>
    </source>
</evidence>
<name>A0ABX0WAA9_9RHOB</name>
<organism evidence="1 2">
    <name type="scientific">Parasedimentitalea denitrificans</name>
    <dbReference type="NCBI Taxonomy" id="2211118"/>
    <lineage>
        <taxon>Bacteria</taxon>
        <taxon>Pseudomonadati</taxon>
        <taxon>Pseudomonadota</taxon>
        <taxon>Alphaproteobacteria</taxon>
        <taxon>Rhodobacterales</taxon>
        <taxon>Paracoccaceae</taxon>
        <taxon>Parasedimentitalea</taxon>
    </lineage>
</organism>
<dbReference type="Proteomes" id="UP001429564">
    <property type="component" value="Unassembled WGS sequence"/>
</dbReference>
<dbReference type="EMBL" id="QHLQ01000019">
    <property type="protein sequence ID" value="NIZ62603.1"/>
    <property type="molecule type" value="Genomic_DNA"/>
</dbReference>
<proteinExistence type="predicted"/>
<evidence type="ECO:0000313" key="1">
    <source>
        <dbReference type="EMBL" id="NIZ62603.1"/>
    </source>
</evidence>